<dbReference type="PANTHER" id="PTHR31571:SF1">
    <property type="entry name" value="ALTERED INHERITANCE OF MITOCHONDRIA PROTEIN 6"/>
    <property type="match status" value="1"/>
</dbReference>
<protein>
    <submittedName>
        <fullName evidence="1">Altered inheritance of mitochondria protein 6</fullName>
    </submittedName>
</protein>
<dbReference type="Proteomes" id="UP000324241">
    <property type="component" value="Unassembled WGS sequence"/>
</dbReference>
<dbReference type="InterPro" id="IPR051236">
    <property type="entry name" value="HAT_RTT109-like"/>
</dbReference>
<dbReference type="RefSeq" id="XP_033423216.1">
    <property type="nucleotide sequence ID" value="XM_033575198.1"/>
</dbReference>
<evidence type="ECO:0000313" key="2">
    <source>
        <dbReference type="Proteomes" id="UP000324241"/>
    </source>
</evidence>
<reference evidence="1 2" key="1">
    <citation type="submission" date="2019-08" db="EMBL/GenBank/DDBJ databases">
        <title>The genome sequence of a newly discovered highly antifungal drug resistant Aspergillus species, Aspergillus tanneri NIH 1004.</title>
        <authorList>
            <person name="Mounaud S."/>
            <person name="Singh I."/>
            <person name="Joardar V."/>
            <person name="Pakala S."/>
            <person name="Pakala S."/>
            <person name="Venepally P."/>
            <person name="Chung J.K."/>
            <person name="Losada L."/>
            <person name="Nierman W.C."/>
        </authorList>
    </citation>
    <scope>NUCLEOTIDE SEQUENCE [LARGE SCALE GENOMIC DNA]</scope>
    <source>
        <strain evidence="1 2">NIH1004</strain>
    </source>
</reference>
<dbReference type="GeneID" id="54333331"/>
<dbReference type="PANTHER" id="PTHR31571">
    <property type="entry name" value="ALTERED INHERITANCE OF MITOCHONDRIA PROTEIN 6"/>
    <property type="match status" value="1"/>
</dbReference>
<evidence type="ECO:0000313" key="1">
    <source>
        <dbReference type="EMBL" id="KAA8643855.1"/>
    </source>
</evidence>
<comment type="caution">
    <text evidence="1">The sequence shown here is derived from an EMBL/GenBank/DDBJ whole genome shotgun (WGS) entry which is preliminary data.</text>
</comment>
<sequence length="227" mass="25059">MPSDFITALTPWPKGFSQGITPVQRHSHNDYWRSVPLFDALTAGATEPRPSSLSADRSLQSLYIKSLTTILTQINQGANFPVPRSGVFETLPNASRTLLIIVKSVGHTPWPVVMDQLAPLRASGWLLYWNRTGGGLAWRPITVVGTGHTLFELVNADAEYRDRIVKEGSWNRLAKQTSERDYEEDDRYGRGKGIGVTILGYTRVAGGSTDKALAILGGEWDWDTECG</sequence>
<dbReference type="EMBL" id="QUQM01000005">
    <property type="protein sequence ID" value="KAA8643855.1"/>
    <property type="molecule type" value="Genomic_DNA"/>
</dbReference>
<dbReference type="OrthoDB" id="4153866at2759"/>
<gene>
    <name evidence="1" type="primary">AIM6_2</name>
    <name evidence="1" type="ORF">ATNIH1004_010630</name>
</gene>
<proteinExistence type="predicted"/>
<organism evidence="1 2">
    <name type="scientific">Aspergillus tanneri</name>
    <dbReference type="NCBI Taxonomy" id="1220188"/>
    <lineage>
        <taxon>Eukaryota</taxon>
        <taxon>Fungi</taxon>
        <taxon>Dikarya</taxon>
        <taxon>Ascomycota</taxon>
        <taxon>Pezizomycotina</taxon>
        <taxon>Eurotiomycetes</taxon>
        <taxon>Eurotiomycetidae</taxon>
        <taxon>Eurotiales</taxon>
        <taxon>Aspergillaceae</taxon>
        <taxon>Aspergillus</taxon>
        <taxon>Aspergillus subgen. Circumdati</taxon>
    </lineage>
</organism>
<dbReference type="AlphaFoldDB" id="A0A5M9MA11"/>
<accession>A0A5M9MA11</accession>
<name>A0A5M9MA11_9EURO</name>
<dbReference type="VEuPathDB" id="FungiDB:EYZ11_010549"/>